<evidence type="ECO:0000313" key="3">
    <source>
        <dbReference type="Proteomes" id="UP001150062"/>
    </source>
</evidence>
<feature type="compositionally biased region" description="Basic residues" evidence="1">
    <location>
        <begin position="29"/>
        <end position="44"/>
    </location>
</feature>
<keyword evidence="3" id="KW-1185">Reference proteome</keyword>
<organism evidence="2 3">
    <name type="scientific">Anaeramoeba flamelloides</name>
    <dbReference type="NCBI Taxonomy" id="1746091"/>
    <lineage>
        <taxon>Eukaryota</taxon>
        <taxon>Metamonada</taxon>
        <taxon>Anaeramoebidae</taxon>
        <taxon>Anaeramoeba</taxon>
    </lineage>
</organism>
<accession>A0ABQ8YXU6</accession>
<feature type="region of interest" description="Disordered" evidence="1">
    <location>
        <begin position="29"/>
        <end position="104"/>
    </location>
</feature>
<evidence type="ECO:0000313" key="2">
    <source>
        <dbReference type="EMBL" id="KAJ6249369.1"/>
    </source>
</evidence>
<name>A0ABQ8YXU6_9EUKA</name>
<feature type="compositionally biased region" description="Basic residues" evidence="1">
    <location>
        <begin position="86"/>
        <end position="98"/>
    </location>
</feature>
<dbReference type="Proteomes" id="UP001150062">
    <property type="component" value="Unassembled WGS sequence"/>
</dbReference>
<comment type="caution">
    <text evidence="2">The sequence shown here is derived from an EMBL/GenBank/DDBJ whole genome shotgun (WGS) entry which is preliminary data.</text>
</comment>
<sequence length="104" mass="12412">MFYLMWVSKLLSPDCDRSAPLLWFLAKKMKKKKKSRKRKGKGKEKNKNNTLKNWEDEEDDLSKFRRAANSGRKIAERNGKAIQKLQCRKIKKKRRGKTRTLEEN</sequence>
<proteinExistence type="predicted"/>
<dbReference type="EMBL" id="JAOAOG010000100">
    <property type="protein sequence ID" value="KAJ6249369.1"/>
    <property type="molecule type" value="Genomic_DNA"/>
</dbReference>
<reference evidence="2" key="1">
    <citation type="submission" date="2022-08" db="EMBL/GenBank/DDBJ databases">
        <title>Novel sulfate-reducing endosymbionts in the free-living metamonad Anaeramoeba.</title>
        <authorList>
            <person name="Jerlstrom-Hultqvist J."/>
            <person name="Cepicka I."/>
            <person name="Gallot-Lavallee L."/>
            <person name="Salas-Leiva D."/>
            <person name="Curtis B.A."/>
            <person name="Zahonova K."/>
            <person name="Pipaliya S."/>
            <person name="Dacks J."/>
            <person name="Roger A.J."/>
        </authorList>
    </citation>
    <scope>NUCLEOTIDE SEQUENCE</scope>
    <source>
        <strain evidence="2">Schooner1</strain>
    </source>
</reference>
<evidence type="ECO:0000256" key="1">
    <source>
        <dbReference type="SAM" id="MobiDB-lite"/>
    </source>
</evidence>
<gene>
    <name evidence="2" type="ORF">M0813_17164</name>
</gene>
<protein>
    <submittedName>
        <fullName evidence="2">Uncharacterized protein</fullName>
    </submittedName>
</protein>